<dbReference type="SFLD" id="SFLDF00009">
    <property type="entry name" value="o-succinylbenzoate_synthase"/>
    <property type="match status" value="1"/>
</dbReference>
<dbReference type="OrthoDB" id="9774531at2"/>
<reference evidence="8 9" key="1">
    <citation type="submission" date="2019-04" db="EMBL/GenBank/DDBJ databases">
        <authorList>
            <person name="Jiang L."/>
        </authorList>
    </citation>
    <scope>NUCLEOTIDE SEQUENCE [LARGE SCALE GENOMIC DNA]</scope>
    <source>
        <strain evidence="8 9">YIM 131853</strain>
    </source>
</reference>
<dbReference type="SUPFAM" id="SSF54826">
    <property type="entry name" value="Enolase N-terminal domain-like"/>
    <property type="match status" value="1"/>
</dbReference>
<dbReference type="GO" id="GO:0016854">
    <property type="term" value="F:racemase and epimerase activity"/>
    <property type="evidence" value="ECO:0007669"/>
    <property type="project" value="UniProtKB-ARBA"/>
</dbReference>
<dbReference type="CDD" id="cd03317">
    <property type="entry name" value="NAAAR"/>
    <property type="match status" value="1"/>
</dbReference>
<dbReference type="NCBIfam" id="TIGR01928">
    <property type="entry name" value="menC_lowGC_arch"/>
    <property type="match status" value="1"/>
</dbReference>
<dbReference type="Pfam" id="PF02746">
    <property type="entry name" value="MR_MLE_N"/>
    <property type="match status" value="1"/>
</dbReference>
<dbReference type="PANTHER" id="PTHR48073">
    <property type="entry name" value="O-SUCCINYLBENZOATE SYNTHASE-RELATED"/>
    <property type="match status" value="1"/>
</dbReference>
<gene>
    <name evidence="8" type="primary">menC</name>
    <name evidence="8" type="ORF">E6C64_17195</name>
</gene>
<dbReference type="InterPro" id="IPR010197">
    <property type="entry name" value="OSBS/NAAAR"/>
</dbReference>
<dbReference type="SMART" id="SM00922">
    <property type="entry name" value="MR_MLE"/>
    <property type="match status" value="1"/>
</dbReference>
<evidence type="ECO:0000256" key="1">
    <source>
        <dbReference type="ARBA" id="ARBA00001968"/>
    </source>
</evidence>
<dbReference type="UniPathway" id="UPA00079"/>
<name>A0A4V6RYY9_9MICO</name>
<dbReference type="RefSeq" id="WP_136428907.1">
    <property type="nucleotide sequence ID" value="NZ_SSSM01000006.1"/>
</dbReference>
<protein>
    <recommendedName>
        <fullName evidence="5 6">o-succinylbenzoate synthase</fullName>
        <ecNumber evidence="5 6">4.2.1.113</ecNumber>
    </recommendedName>
</protein>
<dbReference type="GO" id="GO:0009234">
    <property type="term" value="P:menaquinone biosynthetic process"/>
    <property type="evidence" value="ECO:0007669"/>
    <property type="project" value="UniProtKB-UniRule"/>
</dbReference>
<dbReference type="PANTHER" id="PTHR48073:SF5">
    <property type="entry name" value="O-SUCCINYLBENZOATE SYNTHASE"/>
    <property type="match status" value="1"/>
</dbReference>
<dbReference type="Gene3D" id="3.20.20.120">
    <property type="entry name" value="Enolase-like C-terminal domain"/>
    <property type="match status" value="1"/>
</dbReference>
<dbReference type="GO" id="GO:0043748">
    <property type="term" value="F:O-succinylbenzoate synthase activity"/>
    <property type="evidence" value="ECO:0007669"/>
    <property type="project" value="UniProtKB-EC"/>
</dbReference>
<comment type="cofactor">
    <cofactor evidence="1">
        <name>a divalent metal cation</name>
        <dbReference type="ChEBI" id="CHEBI:60240"/>
    </cofactor>
</comment>
<dbReference type="InterPro" id="IPR013342">
    <property type="entry name" value="Mandelate_racemase_C"/>
</dbReference>
<dbReference type="UniPathway" id="UPA01057">
    <property type="reaction ID" value="UER00165"/>
</dbReference>
<dbReference type="EC" id="4.2.1.113" evidence="5 6"/>
<dbReference type="Pfam" id="PF13378">
    <property type="entry name" value="MR_MLE_C"/>
    <property type="match status" value="1"/>
</dbReference>
<dbReference type="SFLD" id="SFLDG00180">
    <property type="entry name" value="muconate_cycloisomerase"/>
    <property type="match status" value="1"/>
</dbReference>
<dbReference type="SFLD" id="SFLDS00001">
    <property type="entry name" value="Enolase"/>
    <property type="match status" value="1"/>
</dbReference>
<comment type="caution">
    <text evidence="8">The sequence shown here is derived from an EMBL/GenBank/DDBJ whole genome shotgun (WGS) entry which is preliminary data.</text>
</comment>
<evidence type="ECO:0000256" key="6">
    <source>
        <dbReference type="NCBIfam" id="TIGR01928"/>
    </source>
</evidence>
<dbReference type="InterPro" id="IPR036849">
    <property type="entry name" value="Enolase-like_C_sf"/>
</dbReference>
<evidence type="ECO:0000256" key="4">
    <source>
        <dbReference type="ARBA" id="ARBA00023239"/>
    </source>
</evidence>
<evidence type="ECO:0000256" key="3">
    <source>
        <dbReference type="ARBA" id="ARBA00022842"/>
    </source>
</evidence>
<evidence type="ECO:0000259" key="7">
    <source>
        <dbReference type="SMART" id="SM00922"/>
    </source>
</evidence>
<proteinExistence type="predicted"/>
<keyword evidence="2" id="KW-0479">Metal-binding</keyword>
<keyword evidence="4 8" id="KW-0456">Lyase</keyword>
<organism evidence="8 9">
    <name type="scientific">Naasia lichenicola</name>
    <dbReference type="NCBI Taxonomy" id="2565933"/>
    <lineage>
        <taxon>Bacteria</taxon>
        <taxon>Bacillati</taxon>
        <taxon>Actinomycetota</taxon>
        <taxon>Actinomycetes</taxon>
        <taxon>Micrococcales</taxon>
        <taxon>Microbacteriaceae</taxon>
        <taxon>Naasia</taxon>
    </lineage>
</organism>
<evidence type="ECO:0000256" key="2">
    <source>
        <dbReference type="ARBA" id="ARBA00022723"/>
    </source>
</evidence>
<keyword evidence="9" id="KW-1185">Reference proteome</keyword>
<dbReference type="EMBL" id="SSSM01000006">
    <property type="protein sequence ID" value="THG28547.1"/>
    <property type="molecule type" value="Genomic_DNA"/>
</dbReference>
<accession>A0A4V6RYY9</accession>
<dbReference type="Proteomes" id="UP000309133">
    <property type="component" value="Unassembled WGS sequence"/>
</dbReference>
<dbReference type="AlphaFoldDB" id="A0A4V6RYY9"/>
<sequence>MRIDGIELRVVTLPLVSPFVTSFGTQTERTALLVRAVADGVEGWGECVALPEPVYSSEYVVGALDVIERFLGPALLKESDLTAGRVGPVLHSFVGHRIAKAALEMAILDAQLRSAEQSFADYLGVTKDRVPSGVSVGIQPSIADLVTAVGGYLDEGYQRIKIKIKPGWDIEPVKALRAEFGEIPLQVDANSAYTLDDVAIFQELDDYGLLLIEQPLYEDDIRLHSVLARMISTPICLDESIVSARAAADAIALNAAQIINIKPGRVGGYLEAMRIHELAYSASIPVWCGGMLETGIARGANAALAALPGFTLPGDISGSDRFYREDITEPFVLEDGFIRVPTVPGIARLPIMDRLEEVTVSTRWIGSDPR</sequence>
<feature type="domain" description="Mandelate racemase/muconate lactonizing enzyme C-terminal" evidence="7">
    <location>
        <begin position="142"/>
        <end position="234"/>
    </location>
</feature>
<evidence type="ECO:0000256" key="5">
    <source>
        <dbReference type="ARBA" id="ARBA00029491"/>
    </source>
</evidence>
<dbReference type="InterPro" id="IPR013341">
    <property type="entry name" value="Mandelate_racemase_N_dom"/>
</dbReference>
<dbReference type="InterPro" id="IPR029065">
    <property type="entry name" value="Enolase_C-like"/>
</dbReference>
<evidence type="ECO:0000313" key="8">
    <source>
        <dbReference type="EMBL" id="THG28547.1"/>
    </source>
</evidence>
<dbReference type="SUPFAM" id="SSF51604">
    <property type="entry name" value="Enolase C-terminal domain-like"/>
    <property type="match status" value="1"/>
</dbReference>
<dbReference type="GO" id="GO:0046872">
    <property type="term" value="F:metal ion binding"/>
    <property type="evidence" value="ECO:0007669"/>
    <property type="project" value="UniProtKB-KW"/>
</dbReference>
<keyword evidence="3" id="KW-0460">Magnesium</keyword>
<dbReference type="Gene3D" id="3.30.390.10">
    <property type="entry name" value="Enolase-like, N-terminal domain"/>
    <property type="match status" value="1"/>
</dbReference>
<dbReference type="InterPro" id="IPR029017">
    <property type="entry name" value="Enolase-like_N"/>
</dbReference>
<evidence type="ECO:0000313" key="9">
    <source>
        <dbReference type="Proteomes" id="UP000309133"/>
    </source>
</evidence>